<feature type="transmembrane region" description="Helical" evidence="6">
    <location>
        <begin position="70"/>
        <end position="95"/>
    </location>
</feature>
<feature type="transmembrane region" description="Helical" evidence="6">
    <location>
        <begin position="115"/>
        <end position="133"/>
    </location>
</feature>
<name>A0AAV3Y090_9GAST</name>
<dbReference type="EMBL" id="BLXT01000396">
    <property type="protein sequence ID" value="GFN76500.1"/>
    <property type="molecule type" value="Genomic_DNA"/>
</dbReference>
<dbReference type="InterPro" id="IPR000276">
    <property type="entry name" value="GPCR_Rhodpsn"/>
</dbReference>
<keyword evidence="2 6" id="KW-0812">Transmembrane</keyword>
<comment type="subcellular location">
    <subcellularLocation>
        <location evidence="1">Membrane</location>
    </subcellularLocation>
</comment>
<feature type="compositionally biased region" description="Low complexity" evidence="5">
    <location>
        <begin position="341"/>
        <end position="358"/>
    </location>
</feature>
<protein>
    <submittedName>
        <fullName evidence="8">Chemosensory receptor b</fullName>
    </submittedName>
</protein>
<feature type="region of interest" description="Disordered" evidence="5">
    <location>
        <begin position="319"/>
        <end position="358"/>
    </location>
</feature>
<reference evidence="8 9" key="1">
    <citation type="journal article" date="2021" name="Elife">
        <title>Chloroplast acquisition without the gene transfer in kleptoplastic sea slugs, Plakobranchus ocellatus.</title>
        <authorList>
            <person name="Maeda T."/>
            <person name="Takahashi S."/>
            <person name="Yoshida T."/>
            <person name="Shimamura S."/>
            <person name="Takaki Y."/>
            <person name="Nagai Y."/>
            <person name="Toyoda A."/>
            <person name="Suzuki Y."/>
            <person name="Arimoto A."/>
            <person name="Ishii H."/>
            <person name="Satoh N."/>
            <person name="Nishiyama T."/>
            <person name="Hasebe M."/>
            <person name="Maruyama T."/>
            <person name="Minagawa J."/>
            <person name="Obokata J."/>
            <person name="Shigenobu S."/>
        </authorList>
    </citation>
    <scope>NUCLEOTIDE SEQUENCE [LARGE SCALE GENOMIC DNA]</scope>
</reference>
<dbReference type="PRINTS" id="PR00237">
    <property type="entry name" value="GPCRRHODOPSN"/>
</dbReference>
<dbReference type="GO" id="GO:0016020">
    <property type="term" value="C:membrane"/>
    <property type="evidence" value="ECO:0007669"/>
    <property type="project" value="UniProtKB-SubCell"/>
</dbReference>
<evidence type="ECO:0000256" key="1">
    <source>
        <dbReference type="ARBA" id="ARBA00004370"/>
    </source>
</evidence>
<evidence type="ECO:0000256" key="6">
    <source>
        <dbReference type="SAM" id="Phobius"/>
    </source>
</evidence>
<feature type="transmembrane region" description="Helical" evidence="6">
    <location>
        <begin position="406"/>
        <end position="430"/>
    </location>
</feature>
<comment type="caution">
    <text evidence="8">The sequence shown here is derived from an EMBL/GenBank/DDBJ whole genome shotgun (WGS) entry which is preliminary data.</text>
</comment>
<keyword evidence="8" id="KW-0675">Receptor</keyword>
<dbReference type="Proteomes" id="UP000735302">
    <property type="component" value="Unassembled WGS sequence"/>
</dbReference>
<evidence type="ECO:0000256" key="4">
    <source>
        <dbReference type="ARBA" id="ARBA00023136"/>
    </source>
</evidence>
<feature type="compositionally biased region" description="Basic and acidic residues" evidence="5">
    <location>
        <begin position="292"/>
        <end position="308"/>
    </location>
</feature>
<dbReference type="PROSITE" id="PS50262">
    <property type="entry name" value="G_PROTEIN_RECEP_F1_2"/>
    <property type="match status" value="1"/>
</dbReference>
<evidence type="ECO:0000313" key="9">
    <source>
        <dbReference type="Proteomes" id="UP000735302"/>
    </source>
</evidence>
<proteinExistence type="predicted"/>
<keyword evidence="9" id="KW-1185">Reference proteome</keyword>
<dbReference type="SUPFAM" id="SSF81321">
    <property type="entry name" value="Family A G protein-coupled receptor-like"/>
    <property type="match status" value="1"/>
</dbReference>
<dbReference type="InterPro" id="IPR017452">
    <property type="entry name" value="GPCR_Rhodpsn_7TM"/>
</dbReference>
<feature type="compositionally biased region" description="Basic and acidic residues" evidence="5">
    <location>
        <begin position="272"/>
        <end position="286"/>
    </location>
</feature>
<feature type="domain" description="G-protein coupled receptors family 1 profile" evidence="7">
    <location>
        <begin position="49"/>
        <end position="429"/>
    </location>
</feature>
<dbReference type="PANTHER" id="PTHR46641">
    <property type="entry name" value="FMRFAMIDE RECEPTOR-RELATED"/>
    <property type="match status" value="1"/>
</dbReference>
<feature type="compositionally biased region" description="Polar residues" evidence="5">
    <location>
        <begin position="331"/>
        <end position="340"/>
    </location>
</feature>
<feature type="transmembrane region" description="Helical" evidence="6">
    <location>
        <begin position="366"/>
        <end position="386"/>
    </location>
</feature>
<feature type="transmembrane region" description="Helical" evidence="6">
    <location>
        <begin position="37"/>
        <end position="58"/>
    </location>
</feature>
<evidence type="ECO:0000259" key="7">
    <source>
        <dbReference type="PROSITE" id="PS50262"/>
    </source>
</evidence>
<dbReference type="AlphaFoldDB" id="A0AAV3Y090"/>
<evidence type="ECO:0000256" key="5">
    <source>
        <dbReference type="SAM" id="MobiDB-lite"/>
    </source>
</evidence>
<feature type="region of interest" description="Disordered" evidence="5">
    <location>
        <begin position="247"/>
        <end position="286"/>
    </location>
</feature>
<organism evidence="8 9">
    <name type="scientific">Plakobranchus ocellatus</name>
    <dbReference type="NCBI Taxonomy" id="259542"/>
    <lineage>
        <taxon>Eukaryota</taxon>
        <taxon>Metazoa</taxon>
        <taxon>Spiralia</taxon>
        <taxon>Lophotrochozoa</taxon>
        <taxon>Mollusca</taxon>
        <taxon>Gastropoda</taxon>
        <taxon>Heterobranchia</taxon>
        <taxon>Euthyneura</taxon>
        <taxon>Panpulmonata</taxon>
        <taxon>Sacoglossa</taxon>
        <taxon>Placobranchoidea</taxon>
        <taxon>Plakobranchidae</taxon>
        <taxon>Plakobranchus</taxon>
    </lineage>
</organism>
<dbReference type="PANTHER" id="PTHR46641:SF2">
    <property type="entry name" value="FMRFAMIDE RECEPTOR"/>
    <property type="match status" value="1"/>
</dbReference>
<accession>A0AAV3Y090</accession>
<sequence>MDVDVFNQTKSSVGEDAVRAGIVSSTTRLYIVLTSSALVHAVGTFGIITNIINIAVFATQGFADSVNISLFTLAISDLFSILAAQWLMICLNPWFQSNLKLSFFAAETQTLTGGYVHVFFSRVSAWITAFVSLERSVAVTQPFRVRRIFTRRVTTVFNLMVFPVVWSGAAPLYATSRLTDKFYPPPINLTLVGLVYLPNHKHVMSITSPLTEMFGPLACFTIVIVCTMIIRIKVTKMARWRSKVTGHGVNETDKTNMTEGSQTAKQPFKKAPAAEHQLKSKENLCNTDKTDFAKSKTQNDDPSLHNEKTNSIFTVHSEQKAGNGHKDMKNSEATAPKSENTPIPTRSTTSPSTKSTGTISHKEQRLVVMVSGVSAIFIVCYTPLVVQLASRIIVPELNSTGRYRNLNASIGTIGVLLGCINASINAIVYWTMSSKYRTTFNGLLIACK</sequence>
<gene>
    <name evidence="8" type="ORF">PoB_000300600</name>
</gene>
<dbReference type="Pfam" id="PF00001">
    <property type="entry name" value="7tm_1"/>
    <property type="match status" value="1"/>
</dbReference>
<evidence type="ECO:0000256" key="3">
    <source>
        <dbReference type="ARBA" id="ARBA00022989"/>
    </source>
</evidence>
<feature type="transmembrane region" description="Helical" evidence="6">
    <location>
        <begin position="213"/>
        <end position="232"/>
    </location>
</feature>
<feature type="transmembrane region" description="Helical" evidence="6">
    <location>
        <begin position="153"/>
        <end position="174"/>
    </location>
</feature>
<dbReference type="GO" id="GO:0004930">
    <property type="term" value="F:G protein-coupled receptor activity"/>
    <property type="evidence" value="ECO:0007669"/>
    <property type="project" value="InterPro"/>
</dbReference>
<dbReference type="Gene3D" id="1.20.1070.10">
    <property type="entry name" value="Rhodopsin 7-helix transmembrane proteins"/>
    <property type="match status" value="1"/>
</dbReference>
<keyword evidence="3 6" id="KW-1133">Transmembrane helix</keyword>
<dbReference type="InterPro" id="IPR052954">
    <property type="entry name" value="GPCR-Ligand_Int"/>
</dbReference>
<evidence type="ECO:0000313" key="8">
    <source>
        <dbReference type="EMBL" id="GFN76500.1"/>
    </source>
</evidence>
<evidence type="ECO:0000256" key="2">
    <source>
        <dbReference type="ARBA" id="ARBA00022692"/>
    </source>
</evidence>
<keyword evidence="4 6" id="KW-0472">Membrane</keyword>
<feature type="region of interest" description="Disordered" evidence="5">
    <location>
        <begin position="292"/>
        <end position="311"/>
    </location>
</feature>